<keyword evidence="2" id="KW-1185">Reference proteome</keyword>
<sequence>QNTVISSKGAENTPSGLQAERMRLTRIEGNLRQLIQTLLFLADLNLPNKVIGRLLVDAVQSACGLKLSLLTSEITQGHVAPLTMLTSLLTASPTQLADISTPALLHLLLQGLTQTDSRVSN</sequence>
<dbReference type="Proteomes" id="UP001497623">
    <property type="component" value="Unassembled WGS sequence"/>
</dbReference>
<accession>A0AAV2SPI5</accession>
<comment type="caution">
    <text evidence="1">The sequence shown here is derived from an EMBL/GenBank/DDBJ whole genome shotgun (WGS) entry which is preliminary data.</text>
</comment>
<organism evidence="1 2">
    <name type="scientific">Meganyctiphanes norvegica</name>
    <name type="common">Northern krill</name>
    <name type="synonym">Thysanopoda norvegica</name>
    <dbReference type="NCBI Taxonomy" id="48144"/>
    <lineage>
        <taxon>Eukaryota</taxon>
        <taxon>Metazoa</taxon>
        <taxon>Ecdysozoa</taxon>
        <taxon>Arthropoda</taxon>
        <taxon>Crustacea</taxon>
        <taxon>Multicrustacea</taxon>
        <taxon>Malacostraca</taxon>
        <taxon>Eumalacostraca</taxon>
        <taxon>Eucarida</taxon>
        <taxon>Euphausiacea</taxon>
        <taxon>Euphausiidae</taxon>
        <taxon>Meganyctiphanes</taxon>
    </lineage>
</organism>
<feature type="non-terminal residue" evidence="1">
    <location>
        <position position="1"/>
    </location>
</feature>
<evidence type="ECO:0000313" key="1">
    <source>
        <dbReference type="EMBL" id="CAL4218827.1"/>
    </source>
</evidence>
<protein>
    <submittedName>
        <fullName evidence="1">Uncharacterized protein</fullName>
    </submittedName>
</protein>
<dbReference type="AlphaFoldDB" id="A0AAV2SPI5"/>
<proteinExistence type="predicted"/>
<gene>
    <name evidence="1" type="ORF">MNOR_LOCUS38941</name>
</gene>
<evidence type="ECO:0000313" key="2">
    <source>
        <dbReference type="Proteomes" id="UP001497623"/>
    </source>
</evidence>
<reference evidence="1 2" key="1">
    <citation type="submission" date="2024-05" db="EMBL/GenBank/DDBJ databases">
        <authorList>
            <person name="Wallberg A."/>
        </authorList>
    </citation>
    <scope>NUCLEOTIDE SEQUENCE [LARGE SCALE GENOMIC DNA]</scope>
</reference>
<dbReference type="EMBL" id="CAXKWB010094322">
    <property type="protein sequence ID" value="CAL4218827.1"/>
    <property type="molecule type" value="Genomic_DNA"/>
</dbReference>
<name>A0AAV2SPI5_MEGNR</name>